<organism evidence="8 9">
    <name type="scientific">Fonsecaea multimorphosa CBS 102226</name>
    <dbReference type="NCBI Taxonomy" id="1442371"/>
    <lineage>
        <taxon>Eukaryota</taxon>
        <taxon>Fungi</taxon>
        <taxon>Dikarya</taxon>
        <taxon>Ascomycota</taxon>
        <taxon>Pezizomycotina</taxon>
        <taxon>Eurotiomycetes</taxon>
        <taxon>Chaetothyriomycetidae</taxon>
        <taxon>Chaetothyriales</taxon>
        <taxon>Herpotrichiellaceae</taxon>
        <taxon>Fonsecaea</taxon>
    </lineage>
</organism>
<dbReference type="Pfam" id="PF00107">
    <property type="entry name" value="ADH_zinc_N"/>
    <property type="match status" value="1"/>
</dbReference>
<dbReference type="SUPFAM" id="SSF51735">
    <property type="entry name" value="NAD(P)-binding Rossmann-fold domains"/>
    <property type="match status" value="1"/>
</dbReference>
<evidence type="ECO:0000259" key="6">
    <source>
        <dbReference type="Pfam" id="PF00107"/>
    </source>
</evidence>
<keyword evidence="3 5" id="KW-0862">Zinc</keyword>
<evidence type="ECO:0000259" key="7">
    <source>
        <dbReference type="Pfam" id="PF08240"/>
    </source>
</evidence>
<name>A0A0D2IJ43_9EURO</name>
<comment type="cofactor">
    <cofactor evidence="1 5">
        <name>Zn(2+)</name>
        <dbReference type="ChEBI" id="CHEBI:29105"/>
    </cofactor>
</comment>
<dbReference type="PANTHER" id="PTHR42813">
    <property type="entry name" value="ZINC-TYPE ALCOHOL DEHYDROGENASE-LIKE"/>
    <property type="match status" value="1"/>
</dbReference>
<dbReference type="PROSITE" id="PS00059">
    <property type="entry name" value="ADH_ZINC"/>
    <property type="match status" value="1"/>
</dbReference>
<evidence type="ECO:0000313" key="9">
    <source>
        <dbReference type="Proteomes" id="UP000053411"/>
    </source>
</evidence>
<dbReference type="EMBL" id="KN848075">
    <property type="protein sequence ID" value="KIX97061.1"/>
    <property type="molecule type" value="Genomic_DNA"/>
</dbReference>
<accession>A0A0D2IJ43</accession>
<dbReference type="InterPro" id="IPR013154">
    <property type="entry name" value="ADH-like_N"/>
</dbReference>
<dbReference type="STRING" id="1442371.A0A0D2IJ43"/>
<reference evidence="8 9" key="1">
    <citation type="submission" date="2015-01" db="EMBL/GenBank/DDBJ databases">
        <title>The Genome Sequence of Fonsecaea multimorphosa CBS 102226.</title>
        <authorList>
            <consortium name="The Broad Institute Genomics Platform"/>
            <person name="Cuomo C."/>
            <person name="de Hoog S."/>
            <person name="Gorbushina A."/>
            <person name="Stielow B."/>
            <person name="Teixiera M."/>
            <person name="Abouelleil A."/>
            <person name="Chapman S.B."/>
            <person name="Priest M."/>
            <person name="Young S.K."/>
            <person name="Wortman J."/>
            <person name="Nusbaum C."/>
            <person name="Birren B."/>
        </authorList>
    </citation>
    <scope>NUCLEOTIDE SEQUENCE [LARGE SCALE GENOMIC DNA]</scope>
    <source>
        <strain evidence="8 9">CBS 102226</strain>
    </source>
</reference>
<dbReference type="Proteomes" id="UP000053411">
    <property type="component" value="Unassembled WGS sequence"/>
</dbReference>
<dbReference type="CDD" id="cd08284">
    <property type="entry name" value="FDH_like_2"/>
    <property type="match status" value="1"/>
</dbReference>
<dbReference type="Gene3D" id="3.90.180.10">
    <property type="entry name" value="Medium-chain alcohol dehydrogenases, catalytic domain"/>
    <property type="match status" value="1"/>
</dbReference>
<keyword evidence="4" id="KW-0560">Oxidoreductase</keyword>
<evidence type="ECO:0000256" key="1">
    <source>
        <dbReference type="ARBA" id="ARBA00001947"/>
    </source>
</evidence>
<dbReference type="GO" id="GO:0008270">
    <property type="term" value="F:zinc ion binding"/>
    <property type="evidence" value="ECO:0007669"/>
    <property type="project" value="InterPro"/>
</dbReference>
<feature type="domain" description="Alcohol dehydrogenase-like N-terminal" evidence="7">
    <location>
        <begin position="30"/>
        <end position="143"/>
    </location>
</feature>
<proteinExistence type="inferred from homology"/>
<evidence type="ECO:0000313" key="8">
    <source>
        <dbReference type="EMBL" id="KIX97061.1"/>
    </source>
</evidence>
<keyword evidence="9" id="KW-1185">Reference proteome</keyword>
<dbReference type="OrthoDB" id="442947at2759"/>
<dbReference type="PANTHER" id="PTHR42813:SF2">
    <property type="entry name" value="DEHYDROGENASE, ZINC-CONTAINING, PUTATIVE (AFU_ORTHOLOGUE AFUA_2G02810)-RELATED"/>
    <property type="match status" value="1"/>
</dbReference>
<evidence type="ECO:0000256" key="3">
    <source>
        <dbReference type="ARBA" id="ARBA00022833"/>
    </source>
</evidence>
<protein>
    <recommendedName>
        <fullName evidence="10">Enoyl reductase (ER) domain-containing protein</fullName>
    </recommendedName>
</protein>
<dbReference type="GO" id="GO:0016491">
    <property type="term" value="F:oxidoreductase activity"/>
    <property type="evidence" value="ECO:0007669"/>
    <property type="project" value="UniProtKB-KW"/>
</dbReference>
<feature type="domain" description="Alcohol dehydrogenase-like C-terminal" evidence="6">
    <location>
        <begin position="190"/>
        <end position="314"/>
    </location>
</feature>
<evidence type="ECO:0000256" key="2">
    <source>
        <dbReference type="ARBA" id="ARBA00022723"/>
    </source>
</evidence>
<evidence type="ECO:0000256" key="5">
    <source>
        <dbReference type="RuleBase" id="RU361277"/>
    </source>
</evidence>
<dbReference type="RefSeq" id="XP_016631184.1">
    <property type="nucleotide sequence ID" value="XM_016777674.1"/>
</dbReference>
<dbReference type="AlphaFoldDB" id="A0A0D2IJ43"/>
<dbReference type="Pfam" id="PF08240">
    <property type="entry name" value="ADH_N"/>
    <property type="match status" value="1"/>
</dbReference>
<dbReference type="InterPro" id="IPR013149">
    <property type="entry name" value="ADH-like_C"/>
</dbReference>
<dbReference type="InterPro" id="IPR002328">
    <property type="entry name" value="ADH_Zn_CS"/>
</dbReference>
<comment type="similarity">
    <text evidence="5">Belongs to the zinc-containing alcohol dehydrogenase family.</text>
</comment>
<gene>
    <name evidence="8" type="ORF">Z520_07175</name>
</gene>
<evidence type="ECO:0000256" key="4">
    <source>
        <dbReference type="ARBA" id="ARBA00023002"/>
    </source>
</evidence>
<dbReference type="Gene3D" id="3.40.50.720">
    <property type="entry name" value="NAD(P)-binding Rossmann-like Domain"/>
    <property type="match status" value="1"/>
</dbReference>
<dbReference type="GeneID" id="27712921"/>
<evidence type="ECO:0008006" key="10">
    <source>
        <dbReference type="Google" id="ProtNLM"/>
    </source>
</evidence>
<dbReference type="VEuPathDB" id="FungiDB:Z520_07175"/>
<dbReference type="InterPro" id="IPR011032">
    <property type="entry name" value="GroES-like_sf"/>
</dbReference>
<sequence length="366" mass="39810">MPPATMRAVVLKGDYHVEVEDRPYPKLQKPTDAVLKVTSTALCGSDLHFYRGHLKCPPGFICGHEFVGTIAEKGDAVTNFEIGDKVVVPFYTACQECYYCVRGQASRCSKGELFGNSVPANTVDGGQAEYVRVPLASTTLVKAPSGIPEEMLVLMADIFPTGYFAAQRFLKDLPQRDRDEFTTVVIGCGPVGICAITCALTMVKTVYAIDSIPERLAEAEKIGAIPINLNDSPVDKIKAATGGRGADVVLEVVGHTDAFMLAFDMIRPFGQISSIGVHTEMIPLNGLLCYGKNVTMAFGRCPVRSIFEDALDILVKEQKKVAFLCGRTMSLEDAPQAYKDFEQRKVHKIVFKMPGEKTGQAVADKV</sequence>
<keyword evidence="2 5" id="KW-0479">Metal-binding</keyword>
<dbReference type="SUPFAM" id="SSF50129">
    <property type="entry name" value="GroES-like"/>
    <property type="match status" value="1"/>
</dbReference>
<dbReference type="InterPro" id="IPR036291">
    <property type="entry name" value="NAD(P)-bd_dom_sf"/>
</dbReference>